<gene>
    <name evidence="1" type="ORF">DBRI00130_LOCUS39339</name>
</gene>
<accession>A0A7S4SV12</accession>
<proteinExistence type="predicted"/>
<organism evidence="1">
    <name type="scientific">Ditylum brightwellii</name>
    <dbReference type="NCBI Taxonomy" id="49249"/>
    <lineage>
        <taxon>Eukaryota</taxon>
        <taxon>Sar</taxon>
        <taxon>Stramenopiles</taxon>
        <taxon>Ochrophyta</taxon>
        <taxon>Bacillariophyta</taxon>
        <taxon>Mediophyceae</taxon>
        <taxon>Lithodesmiophycidae</taxon>
        <taxon>Lithodesmiales</taxon>
        <taxon>Lithodesmiaceae</taxon>
        <taxon>Ditylum</taxon>
    </lineage>
</organism>
<dbReference type="AlphaFoldDB" id="A0A7S4SV12"/>
<evidence type="ECO:0000313" key="1">
    <source>
        <dbReference type="EMBL" id="CAE4656113.1"/>
    </source>
</evidence>
<reference evidence="1" key="1">
    <citation type="submission" date="2021-01" db="EMBL/GenBank/DDBJ databases">
        <authorList>
            <person name="Corre E."/>
            <person name="Pelletier E."/>
            <person name="Niang G."/>
            <person name="Scheremetjew M."/>
            <person name="Finn R."/>
            <person name="Kale V."/>
            <person name="Holt S."/>
            <person name="Cochrane G."/>
            <person name="Meng A."/>
            <person name="Brown T."/>
            <person name="Cohen L."/>
        </authorList>
    </citation>
    <scope>NUCLEOTIDE SEQUENCE</scope>
    <source>
        <strain evidence="1">GSO104</strain>
    </source>
</reference>
<protein>
    <submittedName>
        <fullName evidence="1">Uncharacterized protein</fullName>
    </submittedName>
</protein>
<sequence>MIRRRDRCSSMTRRKLLDDSSYDSDGEDLFGNFDNLFGNSNGKDGSEDGASDIDVDLCLTIMNVGASPPTLPLKGEHVTLGVEAIHKSKGLGDLAVFQESIRKSMVRARSLSSASGKTKSTASDAFSTQSMNPTAISYDEYSRHSTSNNFFA</sequence>
<name>A0A7S4SV12_9STRA</name>
<dbReference type="EMBL" id="HBNS01054191">
    <property type="protein sequence ID" value="CAE4656113.1"/>
    <property type="molecule type" value="Transcribed_RNA"/>
</dbReference>